<dbReference type="PANTHER" id="PTHR11092">
    <property type="entry name" value="SUGAR NUCLEOTIDE EPIMERASE RELATED"/>
    <property type="match status" value="1"/>
</dbReference>
<reference evidence="4 5" key="1">
    <citation type="submission" date="2023-07" db="EMBL/GenBank/DDBJ databases">
        <title>Sequencing the genomes of 1000 actinobacteria strains.</title>
        <authorList>
            <person name="Klenk H.-P."/>
        </authorList>
    </citation>
    <scope>NUCLEOTIDE SEQUENCE [LARGE SCALE GENOMIC DNA]</scope>
    <source>
        <strain evidence="4 5">GD13</strain>
    </source>
</reference>
<gene>
    <name evidence="4" type="ORF">J2S59_003419</name>
</gene>
<dbReference type="EMBL" id="JAUSQM010000001">
    <property type="protein sequence ID" value="MDP9823610.1"/>
    <property type="molecule type" value="Genomic_DNA"/>
</dbReference>
<proteinExistence type="inferred from homology"/>
<dbReference type="RefSeq" id="WP_068124996.1">
    <property type="nucleotide sequence ID" value="NZ_CCXJ01000789.2"/>
</dbReference>
<evidence type="ECO:0000259" key="2">
    <source>
        <dbReference type="Pfam" id="PF01370"/>
    </source>
</evidence>
<dbReference type="InterPro" id="IPR010099">
    <property type="entry name" value="SDR39U1"/>
</dbReference>
<dbReference type="Pfam" id="PF08338">
    <property type="entry name" value="DUF1731"/>
    <property type="match status" value="1"/>
</dbReference>
<feature type="domain" description="DUF1731" evidence="3">
    <location>
        <begin position="248"/>
        <end position="293"/>
    </location>
</feature>
<dbReference type="PANTHER" id="PTHR11092:SF0">
    <property type="entry name" value="EPIMERASE FAMILY PROTEIN SDR39U1"/>
    <property type="match status" value="1"/>
</dbReference>
<dbReference type="Gene3D" id="3.40.50.720">
    <property type="entry name" value="NAD(P)-binding Rossmann-like Domain"/>
    <property type="match status" value="1"/>
</dbReference>
<sequence>MRFLIAGSSGFLGTALREHLTGAGHDVVRLVRGEAKGPGESAWDPYAGRLDAAQVEQADVVVNLAGRPLMGNPHSGTYRRDLRESRVRTTAVLAEAIAASGRKPAFLAQNGTAYYGDRGDEILTEDAATAPGSILTDVTREWQDATLPASDAGARVCILRTGPVLHRSGGAMAPLLLLFKSGLAGRLGGGQQYFPISSLEDWVRATVFLATNDASSGPYNMVAPEPPTNAEFTRALGKALGRPTVIPVPGPLIRLAAGPLAPELLGSLRTVPAKLQDEGFTFHHPGVDAIIRAALQD</sequence>
<name>A0ABT9NUW1_9ACTN</name>
<dbReference type="InterPro" id="IPR036291">
    <property type="entry name" value="NAD(P)-bd_dom_sf"/>
</dbReference>
<evidence type="ECO:0000256" key="1">
    <source>
        <dbReference type="ARBA" id="ARBA00009353"/>
    </source>
</evidence>
<feature type="domain" description="NAD-dependent epimerase/dehydratase" evidence="2">
    <location>
        <begin position="4"/>
        <end position="212"/>
    </location>
</feature>
<dbReference type="InterPro" id="IPR001509">
    <property type="entry name" value="Epimerase_deHydtase"/>
</dbReference>
<dbReference type="InterPro" id="IPR013549">
    <property type="entry name" value="DUF1731"/>
</dbReference>
<accession>A0ABT9NUW1</accession>
<protein>
    <submittedName>
        <fullName evidence="4">Uncharacterized protein (TIGR01777 family)</fullName>
    </submittedName>
</protein>
<dbReference type="NCBIfam" id="TIGR01777">
    <property type="entry name" value="yfcH"/>
    <property type="match status" value="1"/>
</dbReference>
<evidence type="ECO:0000313" key="5">
    <source>
        <dbReference type="Proteomes" id="UP001240447"/>
    </source>
</evidence>
<dbReference type="Proteomes" id="UP001240447">
    <property type="component" value="Unassembled WGS sequence"/>
</dbReference>
<organism evidence="4 5">
    <name type="scientific">Nocardioides massiliensis</name>
    <dbReference type="NCBI Taxonomy" id="1325935"/>
    <lineage>
        <taxon>Bacteria</taxon>
        <taxon>Bacillati</taxon>
        <taxon>Actinomycetota</taxon>
        <taxon>Actinomycetes</taxon>
        <taxon>Propionibacteriales</taxon>
        <taxon>Nocardioidaceae</taxon>
        <taxon>Nocardioides</taxon>
    </lineage>
</organism>
<comment type="caution">
    <text evidence="4">The sequence shown here is derived from an EMBL/GenBank/DDBJ whole genome shotgun (WGS) entry which is preliminary data.</text>
</comment>
<keyword evidence="5" id="KW-1185">Reference proteome</keyword>
<dbReference type="SUPFAM" id="SSF51735">
    <property type="entry name" value="NAD(P)-binding Rossmann-fold domains"/>
    <property type="match status" value="1"/>
</dbReference>
<comment type="similarity">
    <text evidence="1">Belongs to the NAD(P)-dependent epimerase/dehydratase family. SDR39U1 subfamily.</text>
</comment>
<dbReference type="Pfam" id="PF01370">
    <property type="entry name" value="Epimerase"/>
    <property type="match status" value="1"/>
</dbReference>
<evidence type="ECO:0000259" key="3">
    <source>
        <dbReference type="Pfam" id="PF08338"/>
    </source>
</evidence>
<evidence type="ECO:0000313" key="4">
    <source>
        <dbReference type="EMBL" id="MDP9823610.1"/>
    </source>
</evidence>